<name>A0A7X0EDK5_9PROT</name>
<sequence>MAVRLKDIAQDLGLSVVSVSKALRDHPDIAEETRRRVLKRVGELGYQPNLTARSLVTGQAWTIGLVVPDLLHPFFAGIAKVISSDIRAQGYGLLISSSDEDPDLERQEIERLLARQVDVIVLASTQSSAAGLRRMVEQKMPCVLFDRRLDGLDAHFVGNEDQEVGALATAHLIEQGCRRIAHIRGPEVSTAAGRLAGYRQALAAHGLEPLPGHVAPLGRSGDHRGERAGYEAAQRLLATPTPPDGIFCYNDPSAMGAMRAILDAGLRIPEDIAVIGCGNVSYSDFLRVPLSSIDQGGEAIGRRLAALVLDLADKKNGRRLSPTTDLVAARLVPRASTLRQPLVKDDTV</sequence>
<dbReference type="RefSeq" id="WP_184799369.1">
    <property type="nucleotide sequence ID" value="NZ_JACIIZ010000004.1"/>
</dbReference>
<dbReference type="InterPro" id="IPR001761">
    <property type="entry name" value="Peripla_BP/Lac1_sug-bd_dom"/>
</dbReference>
<dbReference type="Proteomes" id="UP000539175">
    <property type="component" value="Unassembled WGS sequence"/>
</dbReference>
<dbReference type="EMBL" id="JACIIZ010000004">
    <property type="protein sequence ID" value="MBB6251131.1"/>
    <property type="molecule type" value="Genomic_DNA"/>
</dbReference>
<accession>A0A7X0EDK5</accession>
<dbReference type="InterPro" id="IPR010982">
    <property type="entry name" value="Lambda_DNA-bd_dom_sf"/>
</dbReference>
<evidence type="ECO:0000313" key="6">
    <source>
        <dbReference type="Proteomes" id="UP000539175"/>
    </source>
</evidence>
<protein>
    <submittedName>
        <fullName evidence="5">LacI family transcriptional regulator</fullName>
    </submittedName>
</protein>
<keyword evidence="2" id="KW-0238">DNA-binding</keyword>
<dbReference type="AlphaFoldDB" id="A0A7X0EDK5"/>
<evidence type="ECO:0000259" key="4">
    <source>
        <dbReference type="PROSITE" id="PS50932"/>
    </source>
</evidence>
<evidence type="ECO:0000256" key="3">
    <source>
        <dbReference type="ARBA" id="ARBA00023163"/>
    </source>
</evidence>
<dbReference type="CDD" id="cd01392">
    <property type="entry name" value="HTH_LacI"/>
    <property type="match status" value="1"/>
</dbReference>
<dbReference type="PANTHER" id="PTHR30146:SF109">
    <property type="entry name" value="HTH-TYPE TRANSCRIPTIONAL REGULATOR GALS"/>
    <property type="match status" value="1"/>
</dbReference>
<dbReference type="Pfam" id="PF00356">
    <property type="entry name" value="LacI"/>
    <property type="match status" value="1"/>
</dbReference>
<keyword evidence="1" id="KW-0805">Transcription regulation</keyword>
<evidence type="ECO:0000256" key="1">
    <source>
        <dbReference type="ARBA" id="ARBA00023015"/>
    </source>
</evidence>
<keyword evidence="3" id="KW-0804">Transcription</keyword>
<organism evidence="5 6">
    <name type="scientific">Nitrospirillum iridis</name>
    <dbReference type="NCBI Taxonomy" id="765888"/>
    <lineage>
        <taxon>Bacteria</taxon>
        <taxon>Pseudomonadati</taxon>
        <taxon>Pseudomonadota</taxon>
        <taxon>Alphaproteobacteria</taxon>
        <taxon>Rhodospirillales</taxon>
        <taxon>Azospirillaceae</taxon>
        <taxon>Nitrospirillum</taxon>
    </lineage>
</organism>
<reference evidence="5 6" key="1">
    <citation type="submission" date="2020-08" db="EMBL/GenBank/DDBJ databases">
        <title>Genomic Encyclopedia of Type Strains, Phase IV (KMG-IV): sequencing the most valuable type-strain genomes for metagenomic binning, comparative biology and taxonomic classification.</title>
        <authorList>
            <person name="Goeker M."/>
        </authorList>
    </citation>
    <scope>NUCLEOTIDE SEQUENCE [LARGE SCALE GENOMIC DNA]</scope>
    <source>
        <strain evidence="5 6">DSM 22198</strain>
    </source>
</reference>
<proteinExistence type="predicted"/>
<dbReference type="SUPFAM" id="SSF47413">
    <property type="entry name" value="lambda repressor-like DNA-binding domains"/>
    <property type="match status" value="1"/>
</dbReference>
<gene>
    <name evidence="5" type="ORF">FHS74_001676</name>
</gene>
<dbReference type="PANTHER" id="PTHR30146">
    <property type="entry name" value="LACI-RELATED TRANSCRIPTIONAL REPRESSOR"/>
    <property type="match status" value="1"/>
</dbReference>
<dbReference type="PROSITE" id="PS50932">
    <property type="entry name" value="HTH_LACI_2"/>
    <property type="match status" value="1"/>
</dbReference>
<dbReference type="GO" id="GO:0003700">
    <property type="term" value="F:DNA-binding transcription factor activity"/>
    <property type="evidence" value="ECO:0007669"/>
    <property type="project" value="TreeGrafter"/>
</dbReference>
<dbReference type="Pfam" id="PF00532">
    <property type="entry name" value="Peripla_BP_1"/>
    <property type="match status" value="1"/>
</dbReference>
<feature type="domain" description="HTH lacI-type" evidence="4">
    <location>
        <begin position="3"/>
        <end position="57"/>
    </location>
</feature>
<dbReference type="SUPFAM" id="SSF53822">
    <property type="entry name" value="Periplasmic binding protein-like I"/>
    <property type="match status" value="1"/>
</dbReference>
<dbReference type="Gene3D" id="3.40.50.2300">
    <property type="match status" value="2"/>
</dbReference>
<dbReference type="GO" id="GO:0000976">
    <property type="term" value="F:transcription cis-regulatory region binding"/>
    <property type="evidence" value="ECO:0007669"/>
    <property type="project" value="TreeGrafter"/>
</dbReference>
<evidence type="ECO:0000313" key="5">
    <source>
        <dbReference type="EMBL" id="MBB6251131.1"/>
    </source>
</evidence>
<comment type="caution">
    <text evidence="5">The sequence shown here is derived from an EMBL/GenBank/DDBJ whole genome shotgun (WGS) entry which is preliminary data.</text>
</comment>
<dbReference type="Gene3D" id="1.10.260.40">
    <property type="entry name" value="lambda repressor-like DNA-binding domains"/>
    <property type="match status" value="1"/>
</dbReference>
<dbReference type="InterPro" id="IPR028082">
    <property type="entry name" value="Peripla_BP_I"/>
</dbReference>
<dbReference type="CDD" id="cd06267">
    <property type="entry name" value="PBP1_LacI_sugar_binding-like"/>
    <property type="match status" value="1"/>
</dbReference>
<keyword evidence="6" id="KW-1185">Reference proteome</keyword>
<dbReference type="InterPro" id="IPR000843">
    <property type="entry name" value="HTH_LacI"/>
</dbReference>
<evidence type="ECO:0000256" key="2">
    <source>
        <dbReference type="ARBA" id="ARBA00023125"/>
    </source>
</evidence>
<dbReference type="SMART" id="SM00354">
    <property type="entry name" value="HTH_LACI"/>
    <property type="match status" value="1"/>
</dbReference>